<dbReference type="Proteomes" id="UP000009038">
    <property type="component" value="Unassembled WGS sequence"/>
</dbReference>
<comment type="caution">
    <text evidence="1">The sequence shown here is derived from an EMBL/GenBank/DDBJ whole genome shotgun (WGS) entry which is preliminary data.</text>
</comment>
<name>G3YGC9_ASPNA</name>
<dbReference type="OrthoDB" id="4443452at2759"/>
<dbReference type="HOGENOM" id="CLU_927419_0_0_1"/>
<accession>G3YGC9</accession>
<evidence type="ECO:0000313" key="2">
    <source>
        <dbReference type="Proteomes" id="UP000009038"/>
    </source>
</evidence>
<protein>
    <submittedName>
        <fullName evidence="1">Uncharacterized protein</fullName>
    </submittedName>
</protein>
<evidence type="ECO:0000313" key="1">
    <source>
        <dbReference type="EMBL" id="EHA18610.1"/>
    </source>
</evidence>
<dbReference type="EMBL" id="ACJE01000021">
    <property type="protein sequence ID" value="EHA18610.1"/>
    <property type="molecule type" value="Genomic_DNA"/>
</dbReference>
<dbReference type="VEuPathDB" id="FungiDB:ASPNIDRAFT2_37787"/>
<proteinExistence type="predicted"/>
<reference evidence="1 2" key="1">
    <citation type="journal article" date="2011" name="Genome Res.">
        <title>Comparative genomics of citric-acid-producing Aspergillus niger ATCC 1015 versus enzyme-producing CBS 513.88.</title>
        <authorList>
            <person name="Andersen M.R."/>
            <person name="Salazar M.P."/>
            <person name="Schaap P.J."/>
            <person name="van de Vondervoort P.J."/>
            <person name="Culley D."/>
            <person name="Thykaer J."/>
            <person name="Frisvad J.C."/>
            <person name="Nielsen K.F."/>
            <person name="Albang R."/>
            <person name="Albermann K."/>
            <person name="Berka R.M."/>
            <person name="Braus G.H."/>
            <person name="Braus-Stromeyer S.A."/>
            <person name="Corrochano L.M."/>
            <person name="Dai Z."/>
            <person name="van Dijck P.W."/>
            <person name="Hofmann G."/>
            <person name="Lasure L.L."/>
            <person name="Magnuson J.K."/>
            <person name="Menke H."/>
            <person name="Meijer M."/>
            <person name="Meijer S.L."/>
            <person name="Nielsen J.B."/>
            <person name="Nielsen M.L."/>
            <person name="van Ooyen A.J."/>
            <person name="Pel H.J."/>
            <person name="Poulsen L."/>
            <person name="Samson R.A."/>
            <person name="Stam H."/>
            <person name="Tsang A."/>
            <person name="van den Brink J.M."/>
            <person name="Atkins A."/>
            <person name="Aerts A."/>
            <person name="Shapiro H."/>
            <person name="Pangilinan J."/>
            <person name="Salamov A."/>
            <person name="Lou Y."/>
            <person name="Lindquist E."/>
            <person name="Lucas S."/>
            <person name="Grimwood J."/>
            <person name="Grigoriev I.V."/>
            <person name="Kubicek C.P."/>
            <person name="Martinez D."/>
            <person name="van Peij N.N."/>
            <person name="Roubos J.A."/>
            <person name="Nielsen J."/>
            <person name="Baker S.E."/>
        </authorList>
    </citation>
    <scope>NUCLEOTIDE SEQUENCE [LARGE SCALE GENOMIC DNA]</scope>
    <source>
        <strain evidence="2">ATCC 1015 / CBS 113.46 / FGSC A1144 / LSHB Ac4 / NCTC 3858a / NRRL 328 / USDA 3528.7</strain>
    </source>
</reference>
<organism evidence="1 2">
    <name type="scientific">Aspergillus niger (strain ATCC 1015 / CBS 113.46 / FGSC A1144 / LSHB Ac4 / NCTC 3858a / NRRL 328 / USDA 3528.7)</name>
    <dbReference type="NCBI Taxonomy" id="380704"/>
    <lineage>
        <taxon>Eukaryota</taxon>
        <taxon>Fungi</taxon>
        <taxon>Dikarya</taxon>
        <taxon>Ascomycota</taxon>
        <taxon>Pezizomycotina</taxon>
        <taxon>Eurotiomycetes</taxon>
        <taxon>Eurotiomycetidae</taxon>
        <taxon>Eurotiales</taxon>
        <taxon>Aspergillaceae</taxon>
        <taxon>Aspergillus</taxon>
        <taxon>Aspergillus subgen. Circumdati</taxon>
    </lineage>
</organism>
<sequence length="300" mass="33386">MKTFLSILFFQRDFEYSAFENLPTMKPVLLIFMLVLSIELGHCSKMTGPFEALFFYYAYQIDAAAAARAAEDGISYEATIGGDCIGRDCTLEAFLRTIMDPYYAEDLTPTSTGSTRSPDVYATAEEIDTYWNYNGSDLQADEIIKNAPDYFANVVNAVASKIQEARAVVPSTDLMDKAVVALKWAQAVRLSEMIVLNGELQGAKALAFADKYPDVDLLSTQRELGIDRTVSPPLKIVYADLDYANMALLASDGDMTRVMSNYDDFLKFAQAKPTTRVYRTHQNIVNMYQRVIPSLEAGCS</sequence>
<gene>
    <name evidence="1" type="ORF">ASPNIDRAFT_37787</name>
</gene>
<dbReference type="AlphaFoldDB" id="G3YGC9"/>